<proteinExistence type="predicted"/>
<dbReference type="PANTHER" id="PTHR36437:SF2">
    <property type="entry name" value="GLYOXALASE_BLEOMYCIN RESISTANCE PROTEIN_DIOXYGENASE"/>
    <property type="match status" value="1"/>
</dbReference>
<keyword evidence="3" id="KW-1185">Reference proteome</keyword>
<evidence type="ECO:0000313" key="3">
    <source>
        <dbReference type="Proteomes" id="UP000262073"/>
    </source>
</evidence>
<dbReference type="InterPro" id="IPR004360">
    <property type="entry name" value="Glyas_Fos-R_dOase_dom"/>
</dbReference>
<dbReference type="Gene3D" id="3.10.180.10">
    <property type="entry name" value="2,3-Dihydroxybiphenyl 1,2-Dioxygenase, domain 1"/>
    <property type="match status" value="1"/>
</dbReference>
<dbReference type="RefSeq" id="WP_117315120.1">
    <property type="nucleotide sequence ID" value="NZ_CP031769.1"/>
</dbReference>
<dbReference type="Pfam" id="PF00903">
    <property type="entry name" value="Glyoxalase"/>
    <property type="match status" value="1"/>
</dbReference>
<evidence type="ECO:0000313" key="2">
    <source>
        <dbReference type="EMBL" id="AXR05115.1"/>
    </source>
</evidence>
<dbReference type="Proteomes" id="UP000262073">
    <property type="component" value="Chromosome"/>
</dbReference>
<dbReference type="InterPro" id="IPR029068">
    <property type="entry name" value="Glyas_Bleomycin-R_OHBP_Dase"/>
</dbReference>
<accession>A0A346NHV8</accession>
<dbReference type="PANTHER" id="PTHR36437">
    <property type="entry name" value="GLYOXALASE/BLEOMYCIN RESISTANCE PROTEIN/DIOXYGENASE"/>
    <property type="match status" value="1"/>
</dbReference>
<feature type="domain" description="VOC" evidence="1">
    <location>
        <begin position="5"/>
        <end position="129"/>
    </location>
</feature>
<dbReference type="SUPFAM" id="SSF54593">
    <property type="entry name" value="Glyoxalase/Bleomycin resistance protein/Dihydroxybiphenyl dioxygenase"/>
    <property type="match status" value="1"/>
</dbReference>
<dbReference type="EMBL" id="CP031769">
    <property type="protein sequence ID" value="AXR05115.1"/>
    <property type="molecule type" value="Genomic_DNA"/>
</dbReference>
<dbReference type="PROSITE" id="PS51819">
    <property type="entry name" value="VOC"/>
    <property type="match status" value="1"/>
</dbReference>
<dbReference type="OrthoDB" id="9794917at2"/>
<protein>
    <submittedName>
        <fullName evidence="2">VOC family protein</fullName>
    </submittedName>
</protein>
<sequence>MSSVSFQSLILLVDDTDEAISFFVDQLGFQLVENLAKADGSRWVKVASGNGEGASIVLKQATGRAQASLVGQQAGDGVLGIITVEEFHATYEKWLANGVNFIEPARYEPYGTVAIFCDLYGNKWDLIGPPRHL</sequence>
<dbReference type="AlphaFoldDB" id="A0A346NHV8"/>
<gene>
    <name evidence="2" type="ORF">D0Y50_01255</name>
</gene>
<evidence type="ECO:0000259" key="1">
    <source>
        <dbReference type="PROSITE" id="PS51819"/>
    </source>
</evidence>
<dbReference type="KEGG" id="salm:D0Y50_01255"/>
<reference evidence="2 3" key="1">
    <citation type="submission" date="2018-08" db="EMBL/GenBank/DDBJ databases">
        <title>Salinimonas sediminis sp. nov., a piezophilic bacterium isolated from a deep-sea sediment sample from the New Britain Trench.</title>
        <authorList>
            <person name="Cao J."/>
        </authorList>
    </citation>
    <scope>NUCLEOTIDE SEQUENCE [LARGE SCALE GENOMIC DNA]</scope>
    <source>
        <strain evidence="2 3">N102</strain>
    </source>
</reference>
<organism evidence="2 3">
    <name type="scientific">Salinimonas sediminis</name>
    <dbReference type="NCBI Taxonomy" id="2303538"/>
    <lineage>
        <taxon>Bacteria</taxon>
        <taxon>Pseudomonadati</taxon>
        <taxon>Pseudomonadota</taxon>
        <taxon>Gammaproteobacteria</taxon>
        <taxon>Alteromonadales</taxon>
        <taxon>Alteromonadaceae</taxon>
        <taxon>Alteromonas/Salinimonas group</taxon>
        <taxon>Salinimonas</taxon>
    </lineage>
</organism>
<name>A0A346NHV8_9ALTE</name>
<dbReference type="InterPro" id="IPR037523">
    <property type="entry name" value="VOC_core"/>
</dbReference>